<protein>
    <submittedName>
        <fullName evidence="1">Uncharacterized protein</fullName>
    </submittedName>
</protein>
<comment type="caution">
    <text evidence="1">The sequence shown here is derived from an EMBL/GenBank/DDBJ whole genome shotgun (WGS) entry which is preliminary data.</text>
</comment>
<organism evidence="1 2">
    <name type="scientific">Brachionus plicatilis</name>
    <name type="common">Marine rotifer</name>
    <name type="synonym">Brachionus muelleri</name>
    <dbReference type="NCBI Taxonomy" id="10195"/>
    <lineage>
        <taxon>Eukaryota</taxon>
        <taxon>Metazoa</taxon>
        <taxon>Spiralia</taxon>
        <taxon>Gnathifera</taxon>
        <taxon>Rotifera</taxon>
        <taxon>Eurotatoria</taxon>
        <taxon>Monogononta</taxon>
        <taxon>Pseudotrocha</taxon>
        <taxon>Ploima</taxon>
        <taxon>Brachionidae</taxon>
        <taxon>Brachionus</taxon>
    </lineage>
</organism>
<name>A0A3M7SWH5_BRAPC</name>
<dbReference type="EMBL" id="REGN01000677">
    <property type="protein sequence ID" value="RNA40116.1"/>
    <property type="molecule type" value="Genomic_DNA"/>
</dbReference>
<gene>
    <name evidence="1" type="ORF">BpHYR1_006010</name>
</gene>
<proteinExistence type="predicted"/>
<dbReference type="AlphaFoldDB" id="A0A3M7SWH5"/>
<reference evidence="1 2" key="1">
    <citation type="journal article" date="2018" name="Sci. Rep.">
        <title>Genomic signatures of local adaptation to the degree of environmental predictability in rotifers.</title>
        <authorList>
            <person name="Franch-Gras L."/>
            <person name="Hahn C."/>
            <person name="Garcia-Roger E.M."/>
            <person name="Carmona M.J."/>
            <person name="Serra M."/>
            <person name="Gomez A."/>
        </authorList>
    </citation>
    <scope>NUCLEOTIDE SEQUENCE [LARGE SCALE GENOMIC DNA]</scope>
    <source>
        <strain evidence="1">HYR1</strain>
    </source>
</reference>
<evidence type="ECO:0000313" key="2">
    <source>
        <dbReference type="Proteomes" id="UP000276133"/>
    </source>
</evidence>
<evidence type="ECO:0000313" key="1">
    <source>
        <dbReference type="EMBL" id="RNA40116.1"/>
    </source>
</evidence>
<accession>A0A3M7SWH5</accession>
<keyword evidence="2" id="KW-1185">Reference proteome</keyword>
<sequence length="60" mass="6751">MEWVLGQKKVYSGALPNLEYYTTPDFFIPLTPDRAIEKGFKKPPGVLVISAELIILSIKN</sequence>
<dbReference type="Proteomes" id="UP000276133">
    <property type="component" value="Unassembled WGS sequence"/>
</dbReference>